<dbReference type="PANTHER" id="PTHR33164:SF105">
    <property type="entry name" value="TRANSCRIPTIONAL REPRESSOR PROTEIN-RELATED"/>
    <property type="match status" value="1"/>
</dbReference>
<dbReference type="PROSITE" id="PS50995">
    <property type="entry name" value="HTH_MARR_2"/>
    <property type="match status" value="1"/>
</dbReference>
<dbReference type="Proteomes" id="UP000515312">
    <property type="component" value="Chromosome"/>
</dbReference>
<evidence type="ECO:0000259" key="1">
    <source>
        <dbReference type="PROSITE" id="PS50995"/>
    </source>
</evidence>
<dbReference type="GO" id="GO:0006950">
    <property type="term" value="P:response to stress"/>
    <property type="evidence" value="ECO:0007669"/>
    <property type="project" value="TreeGrafter"/>
</dbReference>
<dbReference type="SUPFAM" id="SSF46785">
    <property type="entry name" value="Winged helix' DNA-binding domain"/>
    <property type="match status" value="1"/>
</dbReference>
<evidence type="ECO:0000313" key="2">
    <source>
        <dbReference type="EMBL" id="QNI34627.1"/>
    </source>
</evidence>
<dbReference type="PANTHER" id="PTHR33164">
    <property type="entry name" value="TRANSCRIPTIONAL REGULATOR, MARR FAMILY"/>
    <property type="match status" value="1"/>
</dbReference>
<accession>A0A7G8BQ07</accession>
<dbReference type="KEGG" id="adin:H7849_12440"/>
<organism evidence="2 3">
    <name type="scientific">Alloacidobacterium dinghuense</name>
    <dbReference type="NCBI Taxonomy" id="2763107"/>
    <lineage>
        <taxon>Bacteria</taxon>
        <taxon>Pseudomonadati</taxon>
        <taxon>Acidobacteriota</taxon>
        <taxon>Terriglobia</taxon>
        <taxon>Terriglobales</taxon>
        <taxon>Acidobacteriaceae</taxon>
        <taxon>Alloacidobacterium</taxon>
    </lineage>
</organism>
<dbReference type="Gene3D" id="1.10.10.10">
    <property type="entry name" value="Winged helix-like DNA-binding domain superfamily/Winged helix DNA-binding domain"/>
    <property type="match status" value="1"/>
</dbReference>
<dbReference type="InterPro" id="IPR000835">
    <property type="entry name" value="HTH_MarR-typ"/>
</dbReference>
<reference evidence="2 3" key="1">
    <citation type="submission" date="2020-08" db="EMBL/GenBank/DDBJ databases">
        <title>Edaphobacter telluris sp. nov. and Acidobacterium dinghuensis sp. nov., two acidobacteria isolated from forest soil.</title>
        <authorList>
            <person name="Fu J."/>
            <person name="Qiu L."/>
        </authorList>
    </citation>
    <scope>NUCLEOTIDE SEQUENCE [LARGE SCALE GENOMIC DNA]</scope>
    <source>
        <strain evidence="2">4Y35</strain>
    </source>
</reference>
<dbReference type="SMART" id="SM00347">
    <property type="entry name" value="HTH_MARR"/>
    <property type="match status" value="1"/>
</dbReference>
<keyword evidence="3" id="KW-1185">Reference proteome</keyword>
<dbReference type="Pfam" id="PF01047">
    <property type="entry name" value="MarR"/>
    <property type="match status" value="1"/>
</dbReference>
<sequence>MDAIPCYGASVRKASRILTRIYDETLAPSGLNLTQFSIAYLLARHGSATITDLAAWMDTDKTAMGRNLAPMERDGFISIQPGKDRRSREVTLTTTGRVKYKKAASLWRQAQKQVEKLIGEQPAAKLRSILQLVATKAGAHQ</sequence>
<dbReference type="InterPro" id="IPR036388">
    <property type="entry name" value="WH-like_DNA-bd_sf"/>
</dbReference>
<evidence type="ECO:0000313" key="3">
    <source>
        <dbReference type="Proteomes" id="UP000515312"/>
    </source>
</evidence>
<protein>
    <submittedName>
        <fullName evidence="2">Winged helix-turn-helix transcriptional regulator</fullName>
    </submittedName>
</protein>
<dbReference type="InterPro" id="IPR039422">
    <property type="entry name" value="MarR/SlyA-like"/>
</dbReference>
<gene>
    <name evidence="2" type="ORF">H7849_12440</name>
</gene>
<dbReference type="AlphaFoldDB" id="A0A7G8BQ07"/>
<dbReference type="GO" id="GO:0003700">
    <property type="term" value="F:DNA-binding transcription factor activity"/>
    <property type="evidence" value="ECO:0007669"/>
    <property type="project" value="InterPro"/>
</dbReference>
<feature type="domain" description="HTH marR-type" evidence="1">
    <location>
        <begin position="1"/>
        <end position="135"/>
    </location>
</feature>
<name>A0A7G8BQ07_9BACT</name>
<dbReference type="InterPro" id="IPR036390">
    <property type="entry name" value="WH_DNA-bd_sf"/>
</dbReference>
<proteinExistence type="predicted"/>
<dbReference type="EMBL" id="CP060394">
    <property type="protein sequence ID" value="QNI34627.1"/>
    <property type="molecule type" value="Genomic_DNA"/>
</dbReference>
<dbReference type="RefSeq" id="WP_186746935.1">
    <property type="nucleotide sequence ID" value="NZ_CP060394.1"/>
</dbReference>